<organism evidence="2 3">
    <name type="scientific">Dactylosporangium sucinum</name>
    <dbReference type="NCBI Taxonomy" id="1424081"/>
    <lineage>
        <taxon>Bacteria</taxon>
        <taxon>Bacillati</taxon>
        <taxon>Actinomycetota</taxon>
        <taxon>Actinomycetes</taxon>
        <taxon>Micromonosporales</taxon>
        <taxon>Micromonosporaceae</taxon>
        <taxon>Dactylosporangium</taxon>
    </lineage>
</organism>
<dbReference type="AlphaFoldDB" id="A0A917X7X7"/>
<keyword evidence="3" id="KW-1185">Reference proteome</keyword>
<evidence type="ECO:0000313" key="2">
    <source>
        <dbReference type="EMBL" id="GGM88424.1"/>
    </source>
</evidence>
<sequence>MTALTRVRDSGATCSRVTDRFARTGASDREELARFGYEPSFERRTSRFASFAVAFAFVSIATGSWPR</sequence>
<dbReference type="EMBL" id="BMPI01000119">
    <property type="protein sequence ID" value="GGM88424.1"/>
    <property type="molecule type" value="Genomic_DNA"/>
</dbReference>
<reference evidence="2" key="2">
    <citation type="submission" date="2020-09" db="EMBL/GenBank/DDBJ databases">
        <authorList>
            <person name="Sun Q."/>
            <person name="Ohkuma M."/>
        </authorList>
    </citation>
    <scope>NUCLEOTIDE SEQUENCE</scope>
    <source>
        <strain evidence="2">JCM 19831</strain>
    </source>
</reference>
<accession>A0A917X7X7</accession>
<evidence type="ECO:0000256" key="1">
    <source>
        <dbReference type="SAM" id="Phobius"/>
    </source>
</evidence>
<protein>
    <submittedName>
        <fullName evidence="2">Uncharacterized protein</fullName>
    </submittedName>
</protein>
<keyword evidence="1" id="KW-1133">Transmembrane helix</keyword>
<name>A0A917X7X7_9ACTN</name>
<keyword evidence="1" id="KW-0472">Membrane</keyword>
<proteinExistence type="predicted"/>
<comment type="caution">
    <text evidence="2">The sequence shown here is derived from an EMBL/GenBank/DDBJ whole genome shotgun (WGS) entry which is preliminary data.</text>
</comment>
<reference evidence="2" key="1">
    <citation type="journal article" date="2014" name="Int. J. Syst. Evol. Microbiol.">
        <title>Complete genome sequence of Corynebacterium casei LMG S-19264T (=DSM 44701T), isolated from a smear-ripened cheese.</title>
        <authorList>
            <consortium name="US DOE Joint Genome Institute (JGI-PGF)"/>
            <person name="Walter F."/>
            <person name="Albersmeier A."/>
            <person name="Kalinowski J."/>
            <person name="Ruckert C."/>
        </authorList>
    </citation>
    <scope>NUCLEOTIDE SEQUENCE</scope>
    <source>
        <strain evidence="2">JCM 19831</strain>
    </source>
</reference>
<evidence type="ECO:0000313" key="3">
    <source>
        <dbReference type="Proteomes" id="UP000642070"/>
    </source>
</evidence>
<dbReference type="Proteomes" id="UP000642070">
    <property type="component" value="Unassembled WGS sequence"/>
</dbReference>
<gene>
    <name evidence="2" type="ORF">GCM10007977_108050</name>
</gene>
<keyword evidence="1" id="KW-0812">Transmembrane</keyword>
<feature type="transmembrane region" description="Helical" evidence="1">
    <location>
        <begin position="48"/>
        <end position="65"/>
    </location>
</feature>